<sequence length="304" mass="34549">MGKRTFEDVKNYVEWQSQGKCTVLSAKIEQHFDDLGVDVYVWNVKTDTDGDWWVVEGDTVPMNLYSQSAYYFGADEVYSFHMGLMQRMSAAQDEYNPEDFVNGVTLDAEIAPQLFRKLKSVAALIDTAKEIEDFQAIGVQCRETLIELGNHIYNPMMAGSGEQPQASNFKRKSELFIQFYLKGSENSDYRNIIKKLTEATWDYANKITHSRSATYYEVSTCVTLCISLVGVYENILQKVFDPLSQYHCSICQSKKLSIVGDDSDEDGIVQKLYLHCEECGGTTEVVFEKNDENDPSYITGKVIE</sequence>
<protein>
    <submittedName>
        <fullName evidence="1">Uncharacterized protein</fullName>
    </submittedName>
</protein>
<gene>
    <name evidence="1" type="ORF">E5259_02980</name>
</gene>
<name>A0A7G5MPU9_9FIRM</name>
<dbReference type="GeneID" id="75052671"/>
<reference evidence="1 2" key="1">
    <citation type="submission" date="2019-04" db="EMBL/GenBank/DDBJ databases">
        <authorList>
            <person name="Schori C."/>
            <person name="Ahrens C."/>
        </authorList>
    </citation>
    <scope>NUCLEOTIDE SEQUENCE [LARGE SCALE GENOMIC DNA]</scope>
    <source>
        <strain evidence="1 2">DSM 2950</strain>
    </source>
</reference>
<evidence type="ECO:0000313" key="2">
    <source>
        <dbReference type="Proteomes" id="UP000515789"/>
    </source>
</evidence>
<dbReference type="EMBL" id="CP039126">
    <property type="protein sequence ID" value="QMW76642.1"/>
    <property type="molecule type" value="Genomic_DNA"/>
</dbReference>
<organism evidence="1 2">
    <name type="scientific">Blautia producta</name>
    <dbReference type="NCBI Taxonomy" id="33035"/>
    <lineage>
        <taxon>Bacteria</taxon>
        <taxon>Bacillati</taxon>
        <taxon>Bacillota</taxon>
        <taxon>Clostridia</taxon>
        <taxon>Lachnospirales</taxon>
        <taxon>Lachnospiraceae</taxon>
        <taxon>Blautia</taxon>
    </lineage>
</organism>
<proteinExistence type="predicted"/>
<evidence type="ECO:0000313" key="1">
    <source>
        <dbReference type="EMBL" id="QMW76642.1"/>
    </source>
</evidence>
<dbReference type="Proteomes" id="UP000515789">
    <property type="component" value="Chromosome"/>
</dbReference>
<dbReference type="AlphaFoldDB" id="A0A7G5MPU9"/>
<accession>A0A7G5MPU9</accession>
<dbReference type="RefSeq" id="WP_018593303.1">
    <property type="nucleotide sequence ID" value="NZ_CABLBP010000001.1"/>
</dbReference>